<dbReference type="GO" id="GO:0015245">
    <property type="term" value="F:fatty acid transmembrane transporter activity"/>
    <property type="evidence" value="ECO:0007669"/>
    <property type="project" value="TreeGrafter"/>
</dbReference>
<dbReference type="GO" id="GO:0009706">
    <property type="term" value="C:chloroplast inner membrane"/>
    <property type="evidence" value="ECO:0007669"/>
    <property type="project" value="TreeGrafter"/>
</dbReference>
<organism evidence="8 9">
    <name type="scientific">Salix brachista</name>
    <dbReference type="NCBI Taxonomy" id="2182728"/>
    <lineage>
        <taxon>Eukaryota</taxon>
        <taxon>Viridiplantae</taxon>
        <taxon>Streptophyta</taxon>
        <taxon>Embryophyta</taxon>
        <taxon>Tracheophyta</taxon>
        <taxon>Spermatophyta</taxon>
        <taxon>Magnoliopsida</taxon>
        <taxon>eudicotyledons</taxon>
        <taxon>Gunneridae</taxon>
        <taxon>Pentapetalae</taxon>
        <taxon>rosids</taxon>
        <taxon>fabids</taxon>
        <taxon>Malpighiales</taxon>
        <taxon>Salicaceae</taxon>
        <taxon>Saliceae</taxon>
        <taxon>Salix</taxon>
    </lineage>
</organism>
<dbReference type="AlphaFoldDB" id="A0A5N5MDD2"/>
<comment type="similarity">
    <text evidence="2">Belongs to the TMEM14 family.</text>
</comment>
<evidence type="ECO:0000256" key="4">
    <source>
        <dbReference type="ARBA" id="ARBA00022989"/>
    </source>
</evidence>
<feature type="compositionally biased region" description="Gly residues" evidence="6">
    <location>
        <begin position="100"/>
        <end position="132"/>
    </location>
</feature>
<feature type="transmembrane region" description="Helical" evidence="7">
    <location>
        <begin position="198"/>
        <end position="219"/>
    </location>
</feature>
<evidence type="ECO:0000256" key="2">
    <source>
        <dbReference type="ARBA" id="ARBA00007590"/>
    </source>
</evidence>
<dbReference type="InterPro" id="IPR005349">
    <property type="entry name" value="TMEM14"/>
</dbReference>
<name>A0A5N5MDD2_9ROSI</name>
<feature type="region of interest" description="Disordered" evidence="6">
    <location>
        <begin position="96"/>
        <end position="143"/>
    </location>
</feature>
<evidence type="ECO:0000256" key="5">
    <source>
        <dbReference type="ARBA" id="ARBA00023136"/>
    </source>
</evidence>
<dbReference type="FunFam" id="1.10.10.1740:FF:000002">
    <property type="entry name" value="Transmembrane protein 14C"/>
    <property type="match status" value="1"/>
</dbReference>
<keyword evidence="3 7" id="KW-0812">Transmembrane</keyword>
<evidence type="ECO:0000256" key="6">
    <source>
        <dbReference type="SAM" id="MobiDB-lite"/>
    </source>
</evidence>
<keyword evidence="4 7" id="KW-1133">Transmembrane helix</keyword>
<evidence type="ECO:0000313" key="8">
    <source>
        <dbReference type="EMBL" id="KAB5553039.1"/>
    </source>
</evidence>
<feature type="transmembrane region" description="Helical" evidence="7">
    <location>
        <begin position="174"/>
        <end position="191"/>
    </location>
</feature>
<dbReference type="PANTHER" id="PTHR12668">
    <property type="entry name" value="TRANSMEMBRANE PROTEIN 14, 15"/>
    <property type="match status" value="1"/>
</dbReference>
<evidence type="ECO:0000256" key="3">
    <source>
        <dbReference type="ARBA" id="ARBA00022692"/>
    </source>
</evidence>
<reference evidence="9" key="1">
    <citation type="journal article" date="2019" name="Gigascience">
        <title>De novo genome assembly of the endangered Acer yangbiense, a plant species with extremely small populations endemic to Yunnan Province, China.</title>
        <authorList>
            <person name="Yang J."/>
            <person name="Wariss H.M."/>
            <person name="Tao L."/>
            <person name="Zhang R."/>
            <person name="Yun Q."/>
            <person name="Hollingsworth P."/>
            <person name="Dao Z."/>
            <person name="Luo G."/>
            <person name="Guo H."/>
            <person name="Ma Y."/>
            <person name="Sun W."/>
        </authorList>
    </citation>
    <scope>NUCLEOTIDE SEQUENCE [LARGE SCALE GENOMIC DNA]</scope>
    <source>
        <strain evidence="9">cv. br00</strain>
    </source>
</reference>
<accession>A0A5N5MDD2</accession>
<dbReference type="PANTHER" id="PTHR12668:SF37">
    <property type="entry name" value="PROTEIN FATTY ACID EXPORT 2, CHLOROPLASTIC"/>
    <property type="match status" value="1"/>
</dbReference>
<sequence length="321" mass="33132">MAEIAFLGGGGSVAAASQSSLLLKPSKFGFRTLAPPSASLPRLHQPSNLLFSSPNLKLRTSIFAAKVVSSYSEATSSLPSTIITDNVDLSTEGIEIELDTGGGGNDGSKDFGGGGGGGGGDGGGGKNEGEGGSPDESGSEKKMALSMSQKLTLGYAALVGIGGAMGYMKSGSQKSLLAGGISASVLYYVFTQLPANPVYASSIGLGISAALLGVMGSRFLKSKKIFPAGVVSLMSFIMTGGYLHGILRSCFIVIRLKVIKLHCCFSLQLVLVWSDKPLSEIVAAMPTNHTPEQNDWLCFSAHSGAMLLEGWFIASSQFIQD</sequence>
<evidence type="ECO:0000256" key="7">
    <source>
        <dbReference type="SAM" id="Phobius"/>
    </source>
</evidence>
<gene>
    <name evidence="8" type="ORF">DKX38_010350</name>
</gene>
<keyword evidence="9" id="KW-1185">Reference proteome</keyword>
<dbReference type="Gene3D" id="1.10.10.1740">
    <property type="entry name" value="Transmembrane protein 14-like"/>
    <property type="match status" value="1"/>
</dbReference>
<protein>
    <submittedName>
        <fullName evidence="8">Uncharacterized protein</fullName>
    </submittedName>
</protein>
<dbReference type="EMBL" id="VDCV01000006">
    <property type="protein sequence ID" value="KAB5553039.1"/>
    <property type="molecule type" value="Genomic_DNA"/>
</dbReference>
<dbReference type="Proteomes" id="UP000326939">
    <property type="component" value="Chromosome 6"/>
</dbReference>
<keyword evidence="5 7" id="KW-0472">Membrane</keyword>
<feature type="transmembrane region" description="Helical" evidence="7">
    <location>
        <begin position="225"/>
        <end position="247"/>
    </location>
</feature>
<dbReference type="InterPro" id="IPR044890">
    <property type="entry name" value="TMEM14_sf"/>
</dbReference>
<evidence type="ECO:0000313" key="9">
    <source>
        <dbReference type="Proteomes" id="UP000326939"/>
    </source>
</evidence>
<evidence type="ECO:0000256" key="1">
    <source>
        <dbReference type="ARBA" id="ARBA00004141"/>
    </source>
</evidence>
<dbReference type="Pfam" id="PF03647">
    <property type="entry name" value="Tmemb_14"/>
    <property type="match status" value="1"/>
</dbReference>
<proteinExistence type="inferred from homology"/>
<feature type="transmembrane region" description="Helical" evidence="7">
    <location>
        <begin position="151"/>
        <end position="168"/>
    </location>
</feature>
<comment type="subcellular location">
    <subcellularLocation>
        <location evidence="1">Membrane</location>
        <topology evidence="1">Multi-pass membrane protein</topology>
    </subcellularLocation>
</comment>
<comment type="caution">
    <text evidence="8">The sequence shown here is derived from an EMBL/GenBank/DDBJ whole genome shotgun (WGS) entry which is preliminary data.</text>
</comment>